<dbReference type="AlphaFoldDB" id="A0A5M8FIF4"/>
<reference evidence="2 3" key="1">
    <citation type="submission" date="2019-09" db="EMBL/GenBank/DDBJ databases">
        <title>Whole-genome sequence of the purple sulfur bacterium Thiohalocapsa marina DSM 19078.</title>
        <authorList>
            <person name="Kyndt J.A."/>
            <person name="Meyer T.E."/>
        </authorList>
    </citation>
    <scope>NUCLEOTIDE SEQUENCE [LARGE SCALE GENOMIC DNA]</scope>
    <source>
        <strain evidence="2 3">DSM 19078</strain>
    </source>
</reference>
<comment type="caution">
    <text evidence="2">The sequence shown here is derived from an EMBL/GenBank/DDBJ whole genome shotgun (WGS) entry which is preliminary data.</text>
</comment>
<protein>
    <submittedName>
        <fullName evidence="2">Uncharacterized protein</fullName>
    </submittedName>
</protein>
<organism evidence="2 3">
    <name type="scientific">Thiohalocapsa marina</name>
    <dbReference type="NCBI Taxonomy" id="424902"/>
    <lineage>
        <taxon>Bacteria</taxon>
        <taxon>Pseudomonadati</taxon>
        <taxon>Pseudomonadota</taxon>
        <taxon>Gammaproteobacteria</taxon>
        <taxon>Chromatiales</taxon>
        <taxon>Chromatiaceae</taxon>
        <taxon>Thiohalocapsa</taxon>
    </lineage>
</organism>
<keyword evidence="1" id="KW-0472">Membrane</keyword>
<evidence type="ECO:0000313" key="3">
    <source>
        <dbReference type="Proteomes" id="UP000322981"/>
    </source>
</evidence>
<sequence>MFNMFGVILEATGAGRFFIDLAYALAARRTGQGHEDLPRVRAVLMEGGLFLLLGANWLRARKRRRLHATEAA</sequence>
<accession>A0A5M8FIF4</accession>
<keyword evidence="1" id="KW-1133">Transmembrane helix</keyword>
<gene>
    <name evidence="2" type="ORF">F2Q65_12180</name>
</gene>
<keyword evidence="1" id="KW-0812">Transmembrane</keyword>
<dbReference type="Proteomes" id="UP000322981">
    <property type="component" value="Unassembled WGS sequence"/>
</dbReference>
<keyword evidence="3" id="KW-1185">Reference proteome</keyword>
<name>A0A5M8FIF4_9GAMM</name>
<feature type="transmembrane region" description="Helical" evidence="1">
    <location>
        <begin position="40"/>
        <end position="58"/>
    </location>
</feature>
<dbReference type="EMBL" id="VWXX01000019">
    <property type="protein sequence ID" value="KAA6184467.1"/>
    <property type="molecule type" value="Genomic_DNA"/>
</dbReference>
<evidence type="ECO:0000313" key="2">
    <source>
        <dbReference type="EMBL" id="KAA6184467.1"/>
    </source>
</evidence>
<dbReference type="OrthoDB" id="9759894at2"/>
<dbReference type="RefSeq" id="WP_150093692.1">
    <property type="nucleotide sequence ID" value="NZ_JBFUOH010000075.1"/>
</dbReference>
<proteinExistence type="predicted"/>
<evidence type="ECO:0000256" key="1">
    <source>
        <dbReference type="SAM" id="Phobius"/>
    </source>
</evidence>